<dbReference type="SUPFAM" id="SSF47413">
    <property type="entry name" value="lambda repressor-like DNA-binding domains"/>
    <property type="match status" value="1"/>
</dbReference>
<organism evidence="2 3">
    <name type="scientific">Peptoniphilus harei</name>
    <dbReference type="NCBI Taxonomy" id="54005"/>
    <lineage>
        <taxon>Bacteria</taxon>
        <taxon>Bacillati</taxon>
        <taxon>Bacillota</taxon>
        <taxon>Tissierellia</taxon>
        <taxon>Tissierellales</taxon>
        <taxon>Peptoniphilaceae</taxon>
        <taxon>Peptoniphilus</taxon>
    </lineage>
</organism>
<reference evidence="2" key="1">
    <citation type="submission" date="2021-02" db="EMBL/GenBank/DDBJ databases">
        <title>Infant gut strain persistence is associated with maternal origin, phylogeny, and functional potential including surface adhesion and iron acquisition.</title>
        <authorList>
            <person name="Lou Y.C."/>
        </authorList>
    </citation>
    <scope>NUCLEOTIDE SEQUENCE</scope>
    <source>
        <strain evidence="2">L3_060_052G1_dasL3_060_052G1_concoct_1</strain>
    </source>
</reference>
<dbReference type="Pfam" id="PF01381">
    <property type="entry name" value="HTH_3"/>
    <property type="match status" value="1"/>
</dbReference>
<accession>A0A943SR78</accession>
<dbReference type="Proteomes" id="UP000748991">
    <property type="component" value="Unassembled WGS sequence"/>
</dbReference>
<evidence type="ECO:0000313" key="2">
    <source>
        <dbReference type="EMBL" id="MBS6535376.1"/>
    </source>
</evidence>
<dbReference type="AlphaFoldDB" id="A0A943SR78"/>
<dbReference type="InterPro" id="IPR001387">
    <property type="entry name" value="Cro/C1-type_HTH"/>
</dbReference>
<proteinExistence type="predicted"/>
<comment type="caution">
    <text evidence="2">The sequence shown here is derived from an EMBL/GenBank/DDBJ whole genome shotgun (WGS) entry which is preliminary data.</text>
</comment>
<dbReference type="GO" id="GO:0003677">
    <property type="term" value="F:DNA binding"/>
    <property type="evidence" value="ECO:0007669"/>
    <property type="project" value="InterPro"/>
</dbReference>
<evidence type="ECO:0000313" key="3">
    <source>
        <dbReference type="Proteomes" id="UP000748991"/>
    </source>
</evidence>
<dbReference type="InterPro" id="IPR010982">
    <property type="entry name" value="Lambda_DNA-bd_dom_sf"/>
</dbReference>
<name>A0A943SR78_9FIRM</name>
<dbReference type="PROSITE" id="PS50943">
    <property type="entry name" value="HTH_CROC1"/>
    <property type="match status" value="1"/>
</dbReference>
<evidence type="ECO:0000259" key="1">
    <source>
        <dbReference type="PROSITE" id="PS50943"/>
    </source>
</evidence>
<sequence>MAEIKNNAPQDIVTLIKSKGYTAIAVASILGLSRNAVYKWKYKGHISQDNINQLADLLEEDPAYIRSLIKHEERIR</sequence>
<gene>
    <name evidence="2" type="ORF">KH327_06050</name>
</gene>
<dbReference type="EMBL" id="JAGZZP010000010">
    <property type="protein sequence ID" value="MBS6535376.1"/>
    <property type="molecule type" value="Genomic_DNA"/>
</dbReference>
<dbReference type="RefSeq" id="WP_278637952.1">
    <property type="nucleotide sequence ID" value="NZ_JAGZZP010000010.1"/>
</dbReference>
<feature type="domain" description="HTH cro/C1-type" evidence="1">
    <location>
        <begin position="12"/>
        <end position="65"/>
    </location>
</feature>
<protein>
    <recommendedName>
        <fullName evidence="1">HTH cro/C1-type domain-containing protein</fullName>
    </recommendedName>
</protein>
<dbReference type="Gene3D" id="1.10.260.40">
    <property type="entry name" value="lambda repressor-like DNA-binding domains"/>
    <property type="match status" value="1"/>
</dbReference>